<gene>
    <name evidence="9" type="primary">trpF</name>
    <name evidence="11" type="ORF">A3843_07210</name>
</gene>
<evidence type="ECO:0000256" key="5">
    <source>
        <dbReference type="ARBA" id="ARBA00022605"/>
    </source>
</evidence>
<protein>
    <recommendedName>
        <fullName evidence="4 9">N-(5'-phosphoribosyl)anthranilate isomerase</fullName>
        <shortName evidence="9">PRAI</shortName>
        <ecNumber evidence="3 9">5.3.1.24</ecNumber>
    </recommendedName>
</protein>
<dbReference type="STRING" id="197461.A3843_07210"/>
<keyword evidence="8 9" id="KW-0413">Isomerase</keyword>
<comment type="pathway">
    <text evidence="2 9">Amino-acid biosynthesis; L-tryptophan biosynthesis; L-tryptophan from chorismate: step 3/5.</text>
</comment>
<feature type="domain" description="N-(5'phosphoribosyl) anthranilate isomerase (PRAI)" evidence="10">
    <location>
        <begin position="11"/>
        <end position="216"/>
    </location>
</feature>
<dbReference type="SUPFAM" id="SSF51366">
    <property type="entry name" value="Ribulose-phoshate binding barrel"/>
    <property type="match status" value="1"/>
</dbReference>
<comment type="caution">
    <text evidence="11">The sequence shown here is derived from an EMBL/GenBank/DDBJ whole genome shotgun (WGS) entry which is preliminary data.</text>
</comment>
<dbReference type="CDD" id="cd00405">
    <property type="entry name" value="PRAI"/>
    <property type="match status" value="1"/>
</dbReference>
<dbReference type="OrthoDB" id="9796196at2"/>
<keyword evidence="5 9" id="KW-0028">Amino-acid biosynthesis</keyword>
<dbReference type="PANTHER" id="PTHR42894">
    <property type="entry name" value="N-(5'-PHOSPHORIBOSYL)ANTHRANILATE ISOMERASE"/>
    <property type="match status" value="1"/>
</dbReference>
<evidence type="ECO:0000256" key="9">
    <source>
        <dbReference type="HAMAP-Rule" id="MF_00135"/>
    </source>
</evidence>
<dbReference type="AlphaFoldDB" id="A0A1U7JHN5"/>
<dbReference type="PANTHER" id="PTHR42894:SF1">
    <property type="entry name" value="N-(5'-PHOSPHORIBOSYL)ANTHRANILATE ISOMERASE"/>
    <property type="match status" value="1"/>
</dbReference>
<evidence type="ECO:0000256" key="2">
    <source>
        <dbReference type="ARBA" id="ARBA00004664"/>
    </source>
</evidence>
<accession>A0A1U7JHN5</accession>
<name>A0A1U7JHN5_9HYPH</name>
<evidence type="ECO:0000256" key="4">
    <source>
        <dbReference type="ARBA" id="ARBA00022272"/>
    </source>
</evidence>
<dbReference type="InterPro" id="IPR001240">
    <property type="entry name" value="PRAI_dom"/>
</dbReference>
<dbReference type="EC" id="5.3.1.24" evidence="3 9"/>
<evidence type="ECO:0000256" key="6">
    <source>
        <dbReference type="ARBA" id="ARBA00022822"/>
    </source>
</evidence>
<dbReference type="Proteomes" id="UP000185783">
    <property type="component" value="Unassembled WGS sequence"/>
</dbReference>
<evidence type="ECO:0000256" key="3">
    <source>
        <dbReference type="ARBA" id="ARBA00012572"/>
    </source>
</evidence>
<comment type="similarity">
    <text evidence="9">Belongs to the TrpF family.</text>
</comment>
<evidence type="ECO:0000313" key="11">
    <source>
        <dbReference type="EMBL" id="OKL44204.1"/>
    </source>
</evidence>
<dbReference type="GO" id="GO:0000162">
    <property type="term" value="P:L-tryptophan biosynthetic process"/>
    <property type="evidence" value="ECO:0007669"/>
    <property type="project" value="UniProtKB-UniRule"/>
</dbReference>
<dbReference type="HAMAP" id="MF_00135">
    <property type="entry name" value="PRAI"/>
    <property type="match status" value="1"/>
</dbReference>
<keyword evidence="7 9" id="KW-0057">Aromatic amino acid biosynthesis</keyword>
<proteinExistence type="inferred from homology"/>
<keyword evidence="6 9" id="KW-0822">Tryptophan biosynthesis</keyword>
<organism evidence="11 12">
    <name type="scientific">Pseudovibrio exalbescens</name>
    <dbReference type="NCBI Taxonomy" id="197461"/>
    <lineage>
        <taxon>Bacteria</taxon>
        <taxon>Pseudomonadati</taxon>
        <taxon>Pseudomonadota</taxon>
        <taxon>Alphaproteobacteria</taxon>
        <taxon>Hyphomicrobiales</taxon>
        <taxon>Stappiaceae</taxon>
        <taxon>Pseudovibrio</taxon>
    </lineage>
</organism>
<dbReference type="InterPro" id="IPR044643">
    <property type="entry name" value="TrpF_fam"/>
</dbReference>
<evidence type="ECO:0000259" key="10">
    <source>
        <dbReference type="Pfam" id="PF00697"/>
    </source>
</evidence>
<comment type="catalytic activity">
    <reaction evidence="1 9">
        <text>N-(5-phospho-beta-D-ribosyl)anthranilate = 1-(2-carboxyphenylamino)-1-deoxy-D-ribulose 5-phosphate</text>
        <dbReference type="Rhea" id="RHEA:21540"/>
        <dbReference type="ChEBI" id="CHEBI:18277"/>
        <dbReference type="ChEBI" id="CHEBI:58613"/>
        <dbReference type="EC" id="5.3.1.24"/>
    </reaction>
</comment>
<dbReference type="UniPathway" id="UPA00035">
    <property type="reaction ID" value="UER00042"/>
</dbReference>
<evidence type="ECO:0000256" key="8">
    <source>
        <dbReference type="ARBA" id="ARBA00023235"/>
    </source>
</evidence>
<dbReference type="InterPro" id="IPR013785">
    <property type="entry name" value="Aldolase_TIM"/>
</dbReference>
<evidence type="ECO:0000256" key="1">
    <source>
        <dbReference type="ARBA" id="ARBA00001164"/>
    </source>
</evidence>
<keyword evidence="12" id="KW-1185">Reference proteome</keyword>
<dbReference type="InterPro" id="IPR011060">
    <property type="entry name" value="RibuloseP-bd_barrel"/>
</dbReference>
<evidence type="ECO:0000256" key="7">
    <source>
        <dbReference type="ARBA" id="ARBA00023141"/>
    </source>
</evidence>
<evidence type="ECO:0000313" key="12">
    <source>
        <dbReference type="Proteomes" id="UP000185783"/>
    </source>
</evidence>
<dbReference type="GO" id="GO:0004640">
    <property type="term" value="F:phosphoribosylanthranilate isomerase activity"/>
    <property type="evidence" value="ECO:0007669"/>
    <property type="project" value="UniProtKB-UniRule"/>
</dbReference>
<dbReference type="EMBL" id="LVVZ01000014">
    <property type="protein sequence ID" value="OKL44204.1"/>
    <property type="molecule type" value="Genomic_DNA"/>
</dbReference>
<dbReference type="Pfam" id="PF00697">
    <property type="entry name" value="PRAI"/>
    <property type="match status" value="1"/>
</dbReference>
<reference evidence="11 12" key="1">
    <citation type="submission" date="2016-03" db="EMBL/GenBank/DDBJ databases">
        <title>Genome sequence of Nesiotobacter sp. nov., a moderately halophilic alphaproteobacterium isolated from the Yellow Sea, China.</title>
        <authorList>
            <person name="Zhang G."/>
            <person name="Zhang R."/>
        </authorList>
    </citation>
    <scope>NUCLEOTIDE SEQUENCE [LARGE SCALE GENOMIC DNA]</scope>
    <source>
        <strain evidence="11 12">WB1-6</strain>
    </source>
</reference>
<dbReference type="RefSeq" id="WP_028481802.1">
    <property type="nucleotide sequence ID" value="NZ_LVVZ01000014.1"/>
</dbReference>
<sequence>MDSYAGRTRMKVCCISSFEEAQIAVAYGADALGLVSKMPSGPGVISDSLIYEIAQMISPPVASVLLTSEVKADAIADHLVHSGANTVQIVNHIDPTEHERLRKKLPRGLKVIQVIHVEDEHAVEMAQDYAPYVDALLLDSGKPSEDQLGGTGRTHDWTHSKAIVDSAAAPVFLAGGLTPDNITEAIQTVRPFAVDVCSGVRTNGKLDRAKLAAFFDAVSTA</sequence>
<dbReference type="Gene3D" id="3.20.20.70">
    <property type="entry name" value="Aldolase class I"/>
    <property type="match status" value="1"/>
</dbReference>